<gene>
    <name evidence="1" type="ORF">AVEN_220221_1</name>
</gene>
<accession>A0A4Y2UGA9</accession>
<proteinExistence type="predicted"/>
<dbReference type="AlphaFoldDB" id="A0A4Y2UGA9"/>
<evidence type="ECO:0000313" key="2">
    <source>
        <dbReference type="Proteomes" id="UP000499080"/>
    </source>
</evidence>
<keyword evidence="2" id="KW-1185">Reference proteome</keyword>
<dbReference type="Proteomes" id="UP000499080">
    <property type="component" value="Unassembled WGS sequence"/>
</dbReference>
<comment type="caution">
    <text evidence="1">The sequence shown here is derived from an EMBL/GenBank/DDBJ whole genome shotgun (WGS) entry which is preliminary data.</text>
</comment>
<dbReference type="OrthoDB" id="10535107at2759"/>
<sequence length="87" mass="9848">MYATLVHVKPNGVIRRHVGAGRNSPHPFRVRCLEFSVKREAPAGAYKWARLEKDTEREPEAIMIPILCGHTHHCVPPSFPRDGPEPE</sequence>
<protein>
    <submittedName>
        <fullName evidence="1">Uncharacterized protein</fullName>
    </submittedName>
</protein>
<evidence type="ECO:0000313" key="1">
    <source>
        <dbReference type="EMBL" id="GBO12119.1"/>
    </source>
</evidence>
<name>A0A4Y2UGA9_ARAVE</name>
<dbReference type="EMBL" id="BGPR01036771">
    <property type="protein sequence ID" value="GBO12119.1"/>
    <property type="molecule type" value="Genomic_DNA"/>
</dbReference>
<organism evidence="1 2">
    <name type="scientific">Araneus ventricosus</name>
    <name type="common">Orbweaver spider</name>
    <name type="synonym">Epeira ventricosa</name>
    <dbReference type="NCBI Taxonomy" id="182803"/>
    <lineage>
        <taxon>Eukaryota</taxon>
        <taxon>Metazoa</taxon>
        <taxon>Ecdysozoa</taxon>
        <taxon>Arthropoda</taxon>
        <taxon>Chelicerata</taxon>
        <taxon>Arachnida</taxon>
        <taxon>Araneae</taxon>
        <taxon>Araneomorphae</taxon>
        <taxon>Entelegynae</taxon>
        <taxon>Araneoidea</taxon>
        <taxon>Araneidae</taxon>
        <taxon>Araneus</taxon>
    </lineage>
</organism>
<reference evidence="1 2" key="1">
    <citation type="journal article" date="2019" name="Sci. Rep.">
        <title>Orb-weaving spider Araneus ventricosus genome elucidates the spidroin gene catalogue.</title>
        <authorList>
            <person name="Kono N."/>
            <person name="Nakamura H."/>
            <person name="Ohtoshi R."/>
            <person name="Moran D.A.P."/>
            <person name="Shinohara A."/>
            <person name="Yoshida Y."/>
            <person name="Fujiwara M."/>
            <person name="Mori M."/>
            <person name="Tomita M."/>
            <person name="Arakawa K."/>
        </authorList>
    </citation>
    <scope>NUCLEOTIDE SEQUENCE [LARGE SCALE GENOMIC DNA]</scope>
</reference>